<dbReference type="AlphaFoldDB" id="A0A8J4SZN5"/>
<evidence type="ECO:0000313" key="2">
    <source>
        <dbReference type="Proteomes" id="UP000748531"/>
    </source>
</evidence>
<proteinExistence type="predicted"/>
<dbReference type="Proteomes" id="UP000748531">
    <property type="component" value="Unassembled WGS sequence"/>
</dbReference>
<name>A0A8J4SZN5_9TREM</name>
<keyword evidence="2" id="KW-1185">Reference proteome</keyword>
<dbReference type="InterPro" id="IPR042621">
    <property type="entry name" value="TTC23/TTC23L"/>
</dbReference>
<dbReference type="EMBL" id="LUCH01017549">
    <property type="protein sequence ID" value="KAF5394891.1"/>
    <property type="molecule type" value="Genomic_DNA"/>
</dbReference>
<dbReference type="PANTHER" id="PTHR14485:SF2">
    <property type="entry name" value="FUNGAL STAND N-TERMINAL GOODBYE DOMAIN-CONTAINING PROTEIN"/>
    <property type="match status" value="1"/>
</dbReference>
<comment type="caution">
    <text evidence="1">The sequence shown here is derived from an EMBL/GenBank/DDBJ whole genome shotgun (WGS) entry which is preliminary data.</text>
</comment>
<accession>A0A8J4SZN5</accession>
<protein>
    <submittedName>
        <fullName evidence="1">Uncharacterized protein</fullName>
    </submittedName>
</protein>
<sequence>MFPSFSHRVMESTIAFVANSPVEKLEQLELEVISCSSNTLNELVVRKCVELIGISQLMSPTCSCLRPQYTSCLAFAYLQFKGAGFALQAEQHANSAISMVLSNAVDSSQLSENWHSGESATKHNQTMLLVTLLTYYTLARAQTLLKKEYEAIKSAQKAELILIEVLSLITSCRSHPEQRENQRTGDFSINGGEHVVSTEQHDIFTNVRSILLKPGAGFYPALEHIQIRLAMICGRCYFNQKKYIKSKVQYERALSMTTSLYGDSSRETIPIYHALAHVST</sequence>
<dbReference type="PANTHER" id="PTHR14485">
    <property type="entry name" value="TETRATRICOPEPTIDE REPEAT PROTEIN 23"/>
    <property type="match status" value="1"/>
</dbReference>
<gene>
    <name evidence="1" type="ORF">PHET_09725</name>
</gene>
<reference evidence="1" key="1">
    <citation type="submission" date="2019-05" db="EMBL/GenBank/DDBJ databases">
        <title>Annotation for the trematode Paragonimus heterotremus.</title>
        <authorList>
            <person name="Choi Y.-J."/>
        </authorList>
    </citation>
    <scope>NUCLEOTIDE SEQUENCE</scope>
    <source>
        <strain evidence="1">LC</strain>
    </source>
</reference>
<dbReference type="OrthoDB" id="6246791at2759"/>
<organism evidence="1 2">
    <name type="scientific">Paragonimus heterotremus</name>
    <dbReference type="NCBI Taxonomy" id="100268"/>
    <lineage>
        <taxon>Eukaryota</taxon>
        <taxon>Metazoa</taxon>
        <taxon>Spiralia</taxon>
        <taxon>Lophotrochozoa</taxon>
        <taxon>Platyhelminthes</taxon>
        <taxon>Trematoda</taxon>
        <taxon>Digenea</taxon>
        <taxon>Plagiorchiida</taxon>
        <taxon>Troglotremata</taxon>
        <taxon>Troglotrematidae</taxon>
        <taxon>Paragonimus</taxon>
    </lineage>
</organism>
<evidence type="ECO:0000313" key="1">
    <source>
        <dbReference type="EMBL" id="KAF5394891.1"/>
    </source>
</evidence>